<evidence type="ECO:0000256" key="5">
    <source>
        <dbReference type="ARBA" id="ARBA00022692"/>
    </source>
</evidence>
<evidence type="ECO:0000256" key="10">
    <source>
        <dbReference type="SAM" id="Phobius"/>
    </source>
</evidence>
<dbReference type="InterPro" id="IPR020846">
    <property type="entry name" value="MFS_dom"/>
</dbReference>
<keyword evidence="5 10" id="KW-0812">Transmembrane</keyword>
<evidence type="ECO:0000256" key="4">
    <source>
        <dbReference type="ARBA" id="ARBA00022597"/>
    </source>
</evidence>
<feature type="transmembrane region" description="Helical" evidence="10">
    <location>
        <begin position="175"/>
        <end position="198"/>
    </location>
</feature>
<feature type="transmembrane region" description="Helical" evidence="10">
    <location>
        <begin position="337"/>
        <end position="358"/>
    </location>
</feature>
<dbReference type="EMBL" id="JAWXYG010000001">
    <property type="protein sequence ID" value="KAK4283753.1"/>
    <property type="molecule type" value="Genomic_DNA"/>
</dbReference>
<organism evidence="12 13">
    <name type="scientific">Acacia crassicarpa</name>
    <name type="common">northern wattle</name>
    <dbReference type="NCBI Taxonomy" id="499986"/>
    <lineage>
        <taxon>Eukaryota</taxon>
        <taxon>Viridiplantae</taxon>
        <taxon>Streptophyta</taxon>
        <taxon>Embryophyta</taxon>
        <taxon>Tracheophyta</taxon>
        <taxon>Spermatophyta</taxon>
        <taxon>Magnoliopsida</taxon>
        <taxon>eudicotyledons</taxon>
        <taxon>Gunneridae</taxon>
        <taxon>Pentapetalae</taxon>
        <taxon>rosids</taxon>
        <taxon>fabids</taxon>
        <taxon>Fabales</taxon>
        <taxon>Fabaceae</taxon>
        <taxon>Caesalpinioideae</taxon>
        <taxon>mimosoid clade</taxon>
        <taxon>Acacieae</taxon>
        <taxon>Acacia</taxon>
    </lineage>
</organism>
<feature type="transmembrane region" description="Helical" evidence="10">
    <location>
        <begin position="365"/>
        <end position="389"/>
    </location>
</feature>
<evidence type="ECO:0000256" key="6">
    <source>
        <dbReference type="ARBA" id="ARBA00022847"/>
    </source>
</evidence>
<dbReference type="PANTHER" id="PTHR23500">
    <property type="entry name" value="SOLUTE CARRIER FAMILY 2, FACILITATED GLUCOSE TRANSPORTER"/>
    <property type="match status" value="1"/>
</dbReference>
<evidence type="ECO:0000256" key="8">
    <source>
        <dbReference type="ARBA" id="ARBA00023136"/>
    </source>
</evidence>
<evidence type="ECO:0000313" key="13">
    <source>
        <dbReference type="Proteomes" id="UP001293593"/>
    </source>
</evidence>
<accession>A0AAE1N5N8</accession>
<gene>
    <name evidence="12" type="ORF">QN277_000673</name>
</gene>
<dbReference type="InterPro" id="IPR005828">
    <property type="entry name" value="MFS_sugar_transport-like"/>
</dbReference>
<keyword evidence="6" id="KW-0769">Symport</keyword>
<comment type="subcellular location">
    <subcellularLocation>
        <location evidence="1">Membrane</location>
        <topology evidence="1">Multi-pass membrane protein</topology>
    </subcellularLocation>
</comment>
<feature type="transmembrane region" description="Helical" evidence="10">
    <location>
        <begin position="305"/>
        <end position="325"/>
    </location>
</feature>
<evidence type="ECO:0000313" key="12">
    <source>
        <dbReference type="EMBL" id="KAK4283753.1"/>
    </source>
</evidence>
<dbReference type="Proteomes" id="UP001293593">
    <property type="component" value="Unassembled WGS sequence"/>
</dbReference>
<reference evidence="12" key="1">
    <citation type="submission" date="2023-10" db="EMBL/GenBank/DDBJ databases">
        <title>Chromosome-level genome of the transformable northern wattle, Acacia crassicarpa.</title>
        <authorList>
            <person name="Massaro I."/>
            <person name="Sinha N.R."/>
            <person name="Poethig S."/>
            <person name="Leichty A.R."/>
        </authorList>
    </citation>
    <scope>NUCLEOTIDE SEQUENCE</scope>
    <source>
        <strain evidence="12">Acra3RX</strain>
        <tissue evidence="12">Leaf</tissue>
    </source>
</reference>
<keyword evidence="4" id="KW-0762">Sugar transport</keyword>
<evidence type="ECO:0000256" key="9">
    <source>
        <dbReference type="RuleBase" id="RU003346"/>
    </source>
</evidence>
<dbReference type="Pfam" id="PF00083">
    <property type="entry name" value="Sugar_tr"/>
    <property type="match status" value="1"/>
</dbReference>
<name>A0AAE1N5N8_9FABA</name>
<dbReference type="SUPFAM" id="SSF103473">
    <property type="entry name" value="MFS general substrate transporter"/>
    <property type="match status" value="1"/>
</dbReference>
<dbReference type="PROSITE" id="PS50850">
    <property type="entry name" value="MFS"/>
    <property type="match status" value="1"/>
</dbReference>
<dbReference type="AlphaFoldDB" id="A0AAE1N5N8"/>
<dbReference type="PRINTS" id="PR00171">
    <property type="entry name" value="SUGRTRNSPORT"/>
</dbReference>
<keyword evidence="7 10" id="KW-1133">Transmembrane helix</keyword>
<dbReference type="NCBIfam" id="TIGR00879">
    <property type="entry name" value="SP"/>
    <property type="match status" value="1"/>
</dbReference>
<dbReference type="InterPro" id="IPR003663">
    <property type="entry name" value="Sugar/inositol_transpt"/>
</dbReference>
<keyword evidence="3 9" id="KW-0813">Transport</keyword>
<feature type="transmembrane region" description="Helical" evidence="10">
    <location>
        <begin position="89"/>
        <end position="107"/>
    </location>
</feature>
<evidence type="ECO:0000256" key="2">
    <source>
        <dbReference type="ARBA" id="ARBA00010992"/>
    </source>
</evidence>
<dbReference type="InterPro" id="IPR005829">
    <property type="entry name" value="Sugar_transporter_CS"/>
</dbReference>
<evidence type="ECO:0000256" key="3">
    <source>
        <dbReference type="ARBA" id="ARBA00022448"/>
    </source>
</evidence>
<dbReference type="FunFam" id="1.20.1250.20:FF:000025">
    <property type="entry name" value="probable polyol transporter 4"/>
    <property type="match status" value="1"/>
</dbReference>
<evidence type="ECO:0000256" key="1">
    <source>
        <dbReference type="ARBA" id="ARBA00004141"/>
    </source>
</evidence>
<dbReference type="PROSITE" id="PS00216">
    <property type="entry name" value="SUGAR_TRANSPORT_1"/>
    <property type="match status" value="1"/>
</dbReference>
<comment type="similarity">
    <text evidence="2 9">Belongs to the major facilitator superfamily. Sugar transporter (TC 2.A.1.1) family.</text>
</comment>
<evidence type="ECO:0000259" key="11">
    <source>
        <dbReference type="PROSITE" id="PS50850"/>
    </source>
</evidence>
<feature type="domain" description="Major facilitator superfamily (MFS) profile" evidence="11">
    <location>
        <begin position="22"/>
        <end position="460"/>
    </location>
</feature>
<protein>
    <recommendedName>
        <fullName evidence="11">Major facilitator superfamily (MFS) profile domain-containing protein</fullName>
    </recommendedName>
</protein>
<dbReference type="InterPro" id="IPR036259">
    <property type="entry name" value="MFS_trans_sf"/>
</dbReference>
<evidence type="ECO:0000256" key="7">
    <source>
        <dbReference type="ARBA" id="ARBA00022989"/>
    </source>
</evidence>
<dbReference type="PANTHER" id="PTHR23500:SF429">
    <property type="entry name" value="MAJOR FACILITATOR SUPERFAMILY (MFS) PROFILE DOMAIN-CONTAINING PROTEIN"/>
    <property type="match status" value="1"/>
</dbReference>
<dbReference type="Gene3D" id="1.20.1250.20">
    <property type="entry name" value="MFS general substrate transporter like domains"/>
    <property type="match status" value="1"/>
</dbReference>
<dbReference type="GO" id="GO:0016020">
    <property type="term" value="C:membrane"/>
    <property type="evidence" value="ECO:0007669"/>
    <property type="project" value="UniProtKB-SubCell"/>
</dbReference>
<dbReference type="PROSITE" id="PS00217">
    <property type="entry name" value="SUGAR_TRANSPORT_2"/>
    <property type="match status" value="1"/>
</dbReference>
<proteinExistence type="inferred from homology"/>
<feature type="transmembrane region" description="Helical" evidence="10">
    <location>
        <begin position="20"/>
        <end position="40"/>
    </location>
</feature>
<feature type="transmembrane region" description="Helical" evidence="10">
    <location>
        <begin position="60"/>
        <end position="77"/>
    </location>
</feature>
<comment type="caution">
    <text evidence="12">The sequence shown here is derived from an EMBL/GenBank/DDBJ whole genome shotgun (WGS) entry which is preliminary data.</text>
</comment>
<feature type="transmembrane region" description="Helical" evidence="10">
    <location>
        <begin position="145"/>
        <end position="169"/>
    </location>
</feature>
<keyword evidence="13" id="KW-1185">Reference proteome</keyword>
<keyword evidence="8 10" id="KW-0472">Membrane</keyword>
<dbReference type="GO" id="GO:0015293">
    <property type="term" value="F:symporter activity"/>
    <property type="evidence" value="ECO:0007669"/>
    <property type="project" value="UniProtKB-KW"/>
</dbReference>
<feature type="transmembrane region" description="Helical" evidence="10">
    <location>
        <begin position="435"/>
        <end position="456"/>
    </location>
</feature>
<feature type="transmembrane region" description="Helical" evidence="10">
    <location>
        <begin position="409"/>
        <end position="428"/>
    </location>
</feature>
<feature type="transmembrane region" description="Helical" evidence="10">
    <location>
        <begin position="113"/>
        <end position="133"/>
    </location>
</feature>
<dbReference type="GO" id="GO:0015144">
    <property type="term" value="F:carbohydrate transmembrane transporter activity"/>
    <property type="evidence" value="ECO:0007669"/>
    <property type="project" value="InterPro"/>
</dbReference>
<sequence length="489" mass="52955">MDENKTDETIPKPRPNQYTVVCALLASVTSVLLGYDIGAMSGASILIKEDMKITYGEQEILVGVLNVFSLFGSLASGKMSDCIGRRYTIVFAAFTFLLGALLMGLAPNYWFLLVGRMVAGVGVGYALMIAPLYTAEISPAMSRGLLTSLPEVFIVFGILIGYIINYFLATLPLHLGWRIMLGIAAVPAIAIAISVVFMPESPRWLVMKGKIPSAKKVLLKTSRSPEEAEERLQEISTSTAAIAADQGNRNIVWKELLVRPTPAVRRMLLTAIGMNFFMQASGNDAVVYYCPEVFRAAGISNKKHLFGVNVIMGLSKTFFVLVSAFRLDKFGRRPLLLIGSSGMAVSLAGLGLGSLVLYKSAEKPLWAIILSVVAVCADVSFFSIGLGPITWVYSSEIFPTRIRAQGSSLAISVNRLVSGVVAMTFLSISKKITFGGMFFVLCGIMVMGTVFFYAFIPETKGKSLEELETLFEKNPKGKGDEQGTQMAAV</sequence>
<dbReference type="InterPro" id="IPR045262">
    <property type="entry name" value="STP/PLT_plant"/>
</dbReference>